<dbReference type="GO" id="GO:0016020">
    <property type="term" value="C:membrane"/>
    <property type="evidence" value="ECO:0007669"/>
    <property type="project" value="UniProtKB-SubCell"/>
</dbReference>
<gene>
    <name evidence="6" type="ORF">QE152_g12465</name>
</gene>
<evidence type="ECO:0000256" key="2">
    <source>
        <dbReference type="ARBA" id="ARBA00022692"/>
    </source>
</evidence>
<comment type="subcellular location">
    <subcellularLocation>
        <location evidence="1">Membrane</location>
        <topology evidence="1">Multi-pass membrane protein</topology>
    </subcellularLocation>
</comment>
<reference evidence="6 7" key="1">
    <citation type="journal article" date="2024" name="BMC Genomics">
        <title>De novo assembly and annotation of Popillia japonica's genome with initial clues to its potential as an invasive pest.</title>
        <authorList>
            <person name="Cucini C."/>
            <person name="Boschi S."/>
            <person name="Funari R."/>
            <person name="Cardaioli E."/>
            <person name="Iannotti N."/>
            <person name="Marturano G."/>
            <person name="Paoli F."/>
            <person name="Bruttini M."/>
            <person name="Carapelli A."/>
            <person name="Frati F."/>
            <person name="Nardi F."/>
        </authorList>
    </citation>
    <scope>NUCLEOTIDE SEQUENCE [LARGE SCALE GENOMIC DNA]</scope>
    <source>
        <strain evidence="6">DMR45628</strain>
    </source>
</reference>
<evidence type="ECO:0000256" key="3">
    <source>
        <dbReference type="ARBA" id="ARBA00022989"/>
    </source>
</evidence>
<keyword evidence="3 5" id="KW-1133">Transmembrane helix</keyword>
<dbReference type="InterPro" id="IPR008952">
    <property type="entry name" value="Tetraspanin_EC2_sf"/>
</dbReference>
<dbReference type="InterPro" id="IPR018499">
    <property type="entry name" value="Tetraspanin/Peripherin"/>
</dbReference>
<organism evidence="6 7">
    <name type="scientific">Popillia japonica</name>
    <name type="common">Japanese beetle</name>
    <dbReference type="NCBI Taxonomy" id="7064"/>
    <lineage>
        <taxon>Eukaryota</taxon>
        <taxon>Metazoa</taxon>
        <taxon>Ecdysozoa</taxon>
        <taxon>Arthropoda</taxon>
        <taxon>Hexapoda</taxon>
        <taxon>Insecta</taxon>
        <taxon>Pterygota</taxon>
        <taxon>Neoptera</taxon>
        <taxon>Endopterygota</taxon>
        <taxon>Coleoptera</taxon>
        <taxon>Polyphaga</taxon>
        <taxon>Scarabaeiformia</taxon>
        <taxon>Scarabaeidae</taxon>
        <taxon>Rutelinae</taxon>
        <taxon>Popillia</taxon>
    </lineage>
</organism>
<dbReference type="Proteomes" id="UP001458880">
    <property type="component" value="Unassembled WGS sequence"/>
</dbReference>
<accession>A0AAW1LS09</accession>
<proteinExistence type="predicted"/>
<feature type="transmembrane region" description="Helical" evidence="5">
    <location>
        <begin position="36"/>
        <end position="61"/>
    </location>
</feature>
<name>A0AAW1LS09_POPJA</name>
<keyword evidence="4 5" id="KW-0472">Membrane</keyword>
<dbReference type="EMBL" id="JASPKY010000113">
    <property type="protein sequence ID" value="KAK9736485.1"/>
    <property type="molecule type" value="Genomic_DNA"/>
</dbReference>
<feature type="transmembrane region" description="Helical" evidence="5">
    <location>
        <begin position="231"/>
        <end position="249"/>
    </location>
</feature>
<evidence type="ECO:0000313" key="7">
    <source>
        <dbReference type="Proteomes" id="UP001458880"/>
    </source>
</evidence>
<feature type="transmembrane region" description="Helical" evidence="5">
    <location>
        <begin position="81"/>
        <end position="107"/>
    </location>
</feature>
<dbReference type="SUPFAM" id="SSF48652">
    <property type="entry name" value="Tetraspanin"/>
    <property type="match status" value="1"/>
</dbReference>
<evidence type="ECO:0000256" key="1">
    <source>
        <dbReference type="ARBA" id="ARBA00004141"/>
    </source>
</evidence>
<comment type="caution">
    <text evidence="6">The sequence shown here is derived from an EMBL/GenBank/DDBJ whole genome shotgun (WGS) entry which is preliminary data.</text>
</comment>
<evidence type="ECO:0000256" key="4">
    <source>
        <dbReference type="ARBA" id="ARBA00023136"/>
    </source>
</evidence>
<sequence length="290" mass="32906">MFTKAELIGALCTILAFLSAAQILLTGILSFAFPHFLSLSHCSMATAAGVISGLVAVPMIIQLKTAQISPVIELRYGYTKWYQVIAIVVCVSLHVVADIIALISVLLPRQWNDEFLNKMREYKVKKSSKSVIDNIQWALQCCGSVSYKDWYTVKWTKISERSTLVDIIRDTAGYSEATKEVNSVPFSCCARKILETCMHYDVSQYGTKTISVSGCSLKMQQTAQLILWSEFGVYAVCVLIEGIILFCLIRSGRATEEDSEFEWRKYFCRRSWTNMRTERCKLLLEQYENQ</sequence>
<dbReference type="Gene3D" id="1.10.1450.10">
    <property type="entry name" value="Tetraspanin"/>
    <property type="match status" value="1"/>
</dbReference>
<evidence type="ECO:0000256" key="5">
    <source>
        <dbReference type="SAM" id="Phobius"/>
    </source>
</evidence>
<dbReference type="AlphaFoldDB" id="A0AAW1LS09"/>
<keyword evidence="2 5" id="KW-0812">Transmembrane</keyword>
<evidence type="ECO:0000313" key="6">
    <source>
        <dbReference type="EMBL" id="KAK9736485.1"/>
    </source>
</evidence>
<protein>
    <submittedName>
        <fullName evidence="6">Tetraspanin family</fullName>
    </submittedName>
</protein>
<dbReference type="Pfam" id="PF00335">
    <property type="entry name" value="Tetraspanin"/>
    <property type="match status" value="1"/>
</dbReference>
<keyword evidence="7" id="KW-1185">Reference proteome</keyword>